<keyword evidence="4" id="KW-1185">Reference proteome</keyword>
<dbReference type="Proteomes" id="UP000054485">
    <property type="component" value="Unassembled WGS sequence"/>
</dbReference>
<evidence type="ECO:0000259" key="2">
    <source>
        <dbReference type="Pfam" id="PF20149"/>
    </source>
</evidence>
<evidence type="ECO:0000313" key="3">
    <source>
        <dbReference type="EMBL" id="KIK32477.1"/>
    </source>
</evidence>
<proteinExistence type="predicted"/>
<dbReference type="HOGENOM" id="CLU_038181_0_1_1"/>
<dbReference type="OrthoDB" id="2670159at2759"/>
<dbReference type="InParanoid" id="A0A0D0AE50"/>
<dbReference type="EMBL" id="KN836228">
    <property type="protein sequence ID" value="KIK32477.1"/>
    <property type="molecule type" value="Genomic_DNA"/>
</dbReference>
<feature type="domain" description="DUF6532" evidence="2">
    <location>
        <begin position="43"/>
        <end position="239"/>
    </location>
</feature>
<dbReference type="Pfam" id="PF20149">
    <property type="entry name" value="DUF6532"/>
    <property type="match status" value="1"/>
</dbReference>
<dbReference type="InterPro" id="IPR045341">
    <property type="entry name" value="DUF6532"/>
</dbReference>
<evidence type="ECO:0000313" key="4">
    <source>
        <dbReference type="Proteomes" id="UP000054485"/>
    </source>
</evidence>
<protein>
    <recommendedName>
        <fullName evidence="2">DUF6532 domain-containing protein</fullName>
    </recommendedName>
</protein>
<feature type="non-terminal residue" evidence="3">
    <location>
        <position position="1"/>
    </location>
</feature>
<dbReference type="AlphaFoldDB" id="A0A0D0AE50"/>
<feature type="region of interest" description="Disordered" evidence="1">
    <location>
        <begin position="1"/>
        <end position="22"/>
    </location>
</feature>
<gene>
    <name evidence="3" type="ORF">CY34DRAFT_101424</name>
</gene>
<reference evidence="4" key="2">
    <citation type="submission" date="2015-01" db="EMBL/GenBank/DDBJ databases">
        <title>Evolutionary Origins and Diversification of the Mycorrhizal Mutualists.</title>
        <authorList>
            <consortium name="DOE Joint Genome Institute"/>
            <consortium name="Mycorrhizal Genomics Consortium"/>
            <person name="Kohler A."/>
            <person name="Kuo A."/>
            <person name="Nagy L.G."/>
            <person name="Floudas D."/>
            <person name="Copeland A."/>
            <person name="Barry K.W."/>
            <person name="Cichocki N."/>
            <person name="Veneault-Fourrey C."/>
            <person name="LaButti K."/>
            <person name="Lindquist E.A."/>
            <person name="Lipzen A."/>
            <person name="Lundell T."/>
            <person name="Morin E."/>
            <person name="Murat C."/>
            <person name="Riley R."/>
            <person name="Ohm R."/>
            <person name="Sun H."/>
            <person name="Tunlid A."/>
            <person name="Henrissat B."/>
            <person name="Grigoriev I.V."/>
            <person name="Hibbett D.S."/>
            <person name="Martin F."/>
        </authorList>
    </citation>
    <scope>NUCLEOTIDE SEQUENCE [LARGE SCALE GENOMIC DNA]</scope>
    <source>
        <strain evidence="4">UH-Slu-Lm8-n1</strain>
    </source>
</reference>
<sequence>MRELYDSSPYQTDQRLPRKVRDSKGRVAAHDYEDVVQQLIKYAIGDFRSRLASYDAYPDRVTQVSWAKEAWKEACKYHETKMAFNSDIIQMITRRTSHLTSEVKAKVRPLVESIYGFESSARESVKSCNRQLAQQLKHKFGLCYRSLGDKKQKVPRSGLFQTKLTQKAANLVWYRNKKDEGIVFAKYFTPFAIPAMALCYTAAECCIDEWADGEHIDISFLGDEYKEVYAKHLANLNKFNLRTKDHGILDAIQKEINDVGRIHAKAEPIDVADDDCLSDDKIQNAIEEFQK</sequence>
<evidence type="ECO:0000256" key="1">
    <source>
        <dbReference type="SAM" id="MobiDB-lite"/>
    </source>
</evidence>
<reference evidence="3 4" key="1">
    <citation type="submission" date="2014-04" db="EMBL/GenBank/DDBJ databases">
        <authorList>
            <consortium name="DOE Joint Genome Institute"/>
            <person name="Kuo A."/>
            <person name="Ruytinx J."/>
            <person name="Rineau F."/>
            <person name="Colpaert J."/>
            <person name="Kohler A."/>
            <person name="Nagy L.G."/>
            <person name="Floudas D."/>
            <person name="Copeland A."/>
            <person name="Barry K.W."/>
            <person name="Cichocki N."/>
            <person name="Veneault-Fourrey C."/>
            <person name="LaButti K."/>
            <person name="Lindquist E.A."/>
            <person name="Lipzen A."/>
            <person name="Lundell T."/>
            <person name="Morin E."/>
            <person name="Murat C."/>
            <person name="Sun H."/>
            <person name="Tunlid A."/>
            <person name="Henrissat B."/>
            <person name="Grigoriev I.V."/>
            <person name="Hibbett D.S."/>
            <person name="Martin F."/>
            <person name="Nordberg H.P."/>
            <person name="Cantor M.N."/>
            <person name="Hua S.X."/>
        </authorList>
    </citation>
    <scope>NUCLEOTIDE SEQUENCE [LARGE SCALE GENOMIC DNA]</scope>
    <source>
        <strain evidence="3 4">UH-Slu-Lm8-n1</strain>
    </source>
</reference>
<name>A0A0D0AE50_9AGAM</name>
<accession>A0A0D0AE50</accession>
<organism evidence="3 4">
    <name type="scientific">Suillus luteus UH-Slu-Lm8-n1</name>
    <dbReference type="NCBI Taxonomy" id="930992"/>
    <lineage>
        <taxon>Eukaryota</taxon>
        <taxon>Fungi</taxon>
        <taxon>Dikarya</taxon>
        <taxon>Basidiomycota</taxon>
        <taxon>Agaricomycotina</taxon>
        <taxon>Agaricomycetes</taxon>
        <taxon>Agaricomycetidae</taxon>
        <taxon>Boletales</taxon>
        <taxon>Suillineae</taxon>
        <taxon>Suillaceae</taxon>
        <taxon>Suillus</taxon>
    </lineage>
</organism>
<dbReference type="STRING" id="930992.A0A0D0AE50"/>